<evidence type="ECO:0000313" key="17">
    <source>
        <dbReference type="EMBL" id="BDU72119.1"/>
    </source>
</evidence>
<proteinExistence type="inferred from homology"/>
<dbReference type="RefSeq" id="WP_316415027.1">
    <property type="nucleotide sequence ID" value="NZ_AP027080.1"/>
</dbReference>
<accession>A0AA48GLQ1</accession>
<keyword evidence="8 12" id="KW-0560">Oxidoreductase</keyword>
<dbReference type="GO" id="GO:0006098">
    <property type="term" value="P:pentose-phosphate shunt"/>
    <property type="evidence" value="ECO:0007669"/>
    <property type="project" value="UniProtKB-KW"/>
</dbReference>
<dbReference type="PANTHER" id="PTHR11811">
    <property type="entry name" value="6-PHOSPHOGLUCONATE DEHYDROGENASE"/>
    <property type="match status" value="1"/>
</dbReference>
<protein>
    <recommendedName>
        <fullName evidence="6 12">6-phosphogluconate dehydrogenase, decarboxylating</fullName>
        <ecNumber evidence="5 12">1.1.1.44</ecNumber>
    </recommendedName>
</protein>
<dbReference type="AlphaFoldDB" id="A0AA48GLQ1"/>
<feature type="binding site" evidence="14">
    <location>
        <position position="439"/>
    </location>
    <ligand>
        <name>substrate</name>
        <note>ligand shared between dimeric partners</note>
    </ligand>
</feature>
<feature type="binding site" description="in other chain" evidence="14">
    <location>
        <position position="284"/>
    </location>
    <ligand>
        <name>substrate</name>
        <note>ligand shared between dimeric partners</note>
    </ligand>
</feature>
<dbReference type="InterPro" id="IPR006113">
    <property type="entry name" value="6PGDH_Gnd/GntZ"/>
</dbReference>
<evidence type="ECO:0000256" key="1">
    <source>
        <dbReference type="ARBA" id="ARBA00002526"/>
    </source>
</evidence>
<dbReference type="PROSITE" id="PS00461">
    <property type="entry name" value="6PGD"/>
    <property type="match status" value="1"/>
</dbReference>
<evidence type="ECO:0000313" key="18">
    <source>
        <dbReference type="Proteomes" id="UP001238179"/>
    </source>
</evidence>
<evidence type="ECO:0000256" key="4">
    <source>
        <dbReference type="ARBA" id="ARBA00011738"/>
    </source>
</evidence>
<dbReference type="Proteomes" id="UP001238179">
    <property type="component" value="Chromosome"/>
</dbReference>
<keyword evidence="18" id="KW-1185">Reference proteome</keyword>
<dbReference type="KEGG" id="msil:METEAL_12930"/>
<evidence type="ECO:0000256" key="8">
    <source>
        <dbReference type="ARBA" id="ARBA00023002"/>
    </source>
</evidence>
<keyword evidence="9 15" id="KW-0311">Gluconate utilization</keyword>
<feature type="active site" description="Proton donor" evidence="13">
    <location>
        <position position="186"/>
    </location>
</feature>
<comment type="pathway">
    <text evidence="2 12 15">Carbohydrate degradation; pentose phosphate pathway; D-ribulose 5-phosphate from D-glucose 6-phosphate (oxidative stage): step 3/3.</text>
</comment>
<dbReference type="Pfam" id="PF03446">
    <property type="entry name" value="NAD_binding_2"/>
    <property type="match status" value="1"/>
</dbReference>
<feature type="binding site" description="in other chain" evidence="14">
    <location>
        <begin position="182"/>
        <end position="183"/>
    </location>
    <ligand>
        <name>substrate</name>
        <note>ligand shared between dimeric partners</note>
    </ligand>
</feature>
<dbReference type="Gene3D" id="1.10.1040.10">
    <property type="entry name" value="N-(1-d-carboxylethyl)-l-norvaline Dehydrogenase, domain 2"/>
    <property type="match status" value="1"/>
</dbReference>
<feature type="binding site" description="in other chain" evidence="14">
    <location>
        <position position="101"/>
    </location>
    <ligand>
        <name>substrate</name>
        <note>ligand shared between dimeric partners</note>
    </ligand>
</feature>
<comment type="similarity">
    <text evidence="3 12 15">Belongs to the 6-phosphogluconate dehydrogenase family.</text>
</comment>
<comment type="catalytic activity">
    <reaction evidence="11 12 15">
        <text>6-phospho-D-gluconate + NADP(+) = D-ribulose 5-phosphate + CO2 + NADPH</text>
        <dbReference type="Rhea" id="RHEA:10116"/>
        <dbReference type="ChEBI" id="CHEBI:16526"/>
        <dbReference type="ChEBI" id="CHEBI:57783"/>
        <dbReference type="ChEBI" id="CHEBI:58121"/>
        <dbReference type="ChEBI" id="CHEBI:58349"/>
        <dbReference type="ChEBI" id="CHEBI:58759"/>
        <dbReference type="EC" id="1.1.1.44"/>
    </reaction>
</comment>
<evidence type="ECO:0000256" key="10">
    <source>
        <dbReference type="ARBA" id="ARBA00023126"/>
    </source>
</evidence>
<keyword evidence="7 12" id="KW-0521">NADP</keyword>
<comment type="subunit">
    <text evidence="4 12">Homodimer.</text>
</comment>
<evidence type="ECO:0000256" key="14">
    <source>
        <dbReference type="PIRSR" id="PIRSR000109-2"/>
    </source>
</evidence>
<evidence type="ECO:0000256" key="12">
    <source>
        <dbReference type="PIRNR" id="PIRNR000109"/>
    </source>
</evidence>
<dbReference type="EC" id="1.1.1.44" evidence="5 12"/>
<dbReference type="Gene3D" id="1.20.5.320">
    <property type="entry name" value="6-Phosphogluconate Dehydrogenase, domain 3"/>
    <property type="match status" value="1"/>
</dbReference>
<name>A0AA48GLQ1_9BACT</name>
<dbReference type="InterPro" id="IPR006183">
    <property type="entry name" value="Pgluconate_DH"/>
</dbReference>
<dbReference type="SUPFAM" id="SSF51735">
    <property type="entry name" value="NAD(P)-binding Rossmann-fold domains"/>
    <property type="match status" value="1"/>
</dbReference>
<evidence type="ECO:0000256" key="3">
    <source>
        <dbReference type="ARBA" id="ARBA00008419"/>
    </source>
</evidence>
<evidence type="ECO:0000256" key="2">
    <source>
        <dbReference type="ARBA" id="ARBA00004874"/>
    </source>
</evidence>
<dbReference type="InterPro" id="IPR036291">
    <property type="entry name" value="NAD(P)-bd_dom_sf"/>
</dbReference>
<feature type="binding site" description="in other chain" evidence="14">
    <location>
        <position position="257"/>
    </location>
    <ligand>
        <name>substrate</name>
        <note>ligand shared between dimeric partners</note>
    </ligand>
</feature>
<dbReference type="InterPro" id="IPR006115">
    <property type="entry name" value="6PGDH_NADP-bd"/>
</dbReference>
<dbReference type="EMBL" id="AP027080">
    <property type="protein sequence ID" value="BDU72119.1"/>
    <property type="molecule type" value="Genomic_DNA"/>
</dbReference>
<evidence type="ECO:0000259" key="16">
    <source>
        <dbReference type="SMART" id="SM01350"/>
    </source>
</evidence>
<evidence type="ECO:0000256" key="15">
    <source>
        <dbReference type="RuleBase" id="RU000485"/>
    </source>
</evidence>
<dbReference type="InterPro" id="IPR006114">
    <property type="entry name" value="6PGDH_C"/>
</dbReference>
<dbReference type="InterPro" id="IPR006184">
    <property type="entry name" value="6PGdom_BS"/>
</dbReference>
<evidence type="ECO:0000256" key="13">
    <source>
        <dbReference type="PIRSR" id="PIRSR000109-1"/>
    </source>
</evidence>
<gene>
    <name evidence="17" type="primary">gnd</name>
    <name evidence="17" type="ORF">METEAL_12930</name>
</gene>
<evidence type="ECO:0000256" key="6">
    <source>
        <dbReference type="ARBA" id="ARBA00018193"/>
    </source>
</evidence>
<dbReference type="FunFam" id="1.10.1040.10:FF:000032">
    <property type="entry name" value="6-phosphogluconate dehydrogenase, decarboxylating"/>
    <property type="match status" value="1"/>
</dbReference>
<organism evidence="17 18">
    <name type="scientific">Mesoterricola silvestris</name>
    <dbReference type="NCBI Taxonomy" id="2927979"/>
    <lineage>
        <taxon>Bacteria</taxon>
        <taxon>Pseudomonadati</taxon>
        <taxon>Acidobacteriota</taxon>
        <taxon>Holophagae</taxon>
        <taxon>Holophagales</taxon>
        <taxon>Holophagaceae</taxon>
        <taxon>Mesoterricola</taxon>
    </lineage>
</organism>
<dbReference type="GO" id="GO:0004616">
    <property type="term" value="F:phosphogluconate dehydrogenase (decarboxylating) activity"/>
    <property type="evidence" value="ECO:0007669"/>
    <property type="project" value="UniProtKB-EC"/>
</dbReference>
<evidence type="ECO:0000256" key="11">
    <source>
        <dbReference type="ARBA" id="ARBA00048640"/>
    </source>
</evidence>
<keyword evidence="10 12" id="KW-0570">Pentose shunt</keyword>
<feature type="binding site" description="in other chain" evidence="14">
    <location>
        <begin position="125"/>
        <end position="127"/>
    </location>
    <ligand>
        <name>substrate</name>
        <note>ligand shared between dimeric partners</note>
    </ligand>
</feature>
<evidence type="ECO:0000256" key="5">
    <source>
        <dbReference type="ARBA" id="ARBA00013011"/>
    </source>
</evidence>
<dbReference type="SUPFAM" id="SSF48179">
    <property type="entry name" value="6-phosphogluconate dehydrogenase C-terminal domain-like"/>
    <property type="match status" value="1"/>
</dbReference>
<dbReference type="NCBIfam" id="NF006765">
    <property type="entry name" value="PRK09287.1"/>
    <property type="match status" value="1"/>
</dbReference>
<dbReference type="InterPro" id="IPR008927">
    <property type="entry name" value="6-PGluconate_DH-like_C_sf"/>
</dbReference>
<feature type="binding site" evidence="14">
    <location>
        <position position="445"/>
    </location>
    <ligand>
        <name>substrate</name>
        <note>ligand shared between dimeric partners</note>
    </ligand>
</feature>
<sequence>MGSEIGVIGLGVMGANLARNLAGRGFSVAGYDRSPEAGLRLEADHPEARIAVAESMEAFVASLARPRRILLMVNAGPAVDAVLAQVDPLLEAGDVLVDAGNSHFTDTDRRLRAGRAWSFLGMGVSGGEEGALKGPAIMPGGDRAAFETLRPYLEAMAARGAAGPCVAYCGAGSAGHFVKMVHNGIEYGDMQLIAETAFLLRRGLGLTAPGAAQVFEDWNRGELDSYLVEITARILRTPDPLSAGFLVDAILDQAGQKGTGAWTVLAAAEAGVPIPTLAAAVEARSLSAARPRRLAAAELFPSESAALAPLALDDLRDALYASKIASYAQGFDLLRAASAQRGYGTELSEMARIWTAGCIIRARFLEDVREAFLKTPAPDLLAFAPRFAEELRRREPAWRRVVSAAVLAGLPVPGLSASLAWFDTLRTPRGTASVIQAQRDFFGAHTYERFDRPGVAVHTAWT</sequence>
<evidence type="ECO:0000256" key="7">
    <source>
        <dbReference type="ARBA" id="ARBA00022857"/>
    </source>
</evidence>
<reference evidence="18" key="1">
    <citation type="journal article" date="2023" name="Int. J. Syst. Evol. Microbiol.">
        <title>Mesoterricola silvestris gen. nov., sp. nov., Mesoterricola sediminis sp. nov., Geothrix oryzae sp. nov., Geothrix edaphica sp. nov., Geothrix rubra sp. nov., and Geothrix limicola sp. nov., six novel members of Acidobacteriota isolated from soils.</title>
        <authorList>
            <person name="Itoh H."/>
            <person name="Sugisawa Y."/>
            <person name="Mise K."/>
            <person name="Xu Z."/>
            <person name="Kuniyasu M."/>
            <person name="Ushijima N."/>
            <person name="Kawano K."/>
            <person name="Kobayashi E."/>
            <person name="Shiratori Y."/>
            <person name="Masuda Y."/>
            <person name="Senoo K."/>
        </authorList>
    </citation>
    <scope>NUCLEOTIDE SEQUENCE [LARGE SCALE GENOMIC DNA]</scope>
    <source>
        <strain evidence="18">W79</strain>
    </source>
</reference>
<dbReference type="Pfam" id="PF00393">
    <property type="entry name" value="6PGD"/>
    <property type="match status" value="1"/>
</dbReference>
<dbReference type="GO" id="GO:0019521">
    <property type="term" value="P:D-gluconate metabolic process"/>
    <property type="evidence" value="ECO:0007669"/>
    <property type="project" value="UniProtKB-KW"/>
</dbReference>
<dbReference type="NCBIfam" id="TIGR00873">
    <property type="entry name" value="gnd"/>
    <property type="match status" value="1"/>
</dbReference>
<dbReference type="SMART" id="SM01350">
    <property type="entry name" value="6PGD"/>
    <property type="match status" value="1"/>
</dbReference>
<comment type="function">
    <text evidence="1 12">Catalyzes the oxidative decarboxylation of 6-phosphogluconate to ribulose 5-phosphate and CO(2), with concomitant reduction of NADP to NADPH.</text>
</comment>
<dbReference type="GO" id="GO:0050661">
    <property type="term" value="F:NADP binding"/>
    <property type="evidence" value="ECO:0007669"/>
    <property type="project" value="InterPro"/>
</dbReference>
<dbReference type="PRINTS" id="PR00076">
    <property type="entry name" value="6PGDHDRGNASE"/>
</dbReference>
<dbReference type="Gene3D" id="3.40.50.720">
    <property type="entry name" value="NAD(P)-binding Rossmann-like Domain"/>
    <property type="match status" value="1"/>
</dbReference>
<dbReference type="PIRSF" id="PIRSF000109">
    <property type="entry name" value="6PGD"/>
    <property type="match status" value="1"/>
</dbReference>
<evidence type="ECO:0000256" key="9">
    <source>
        <dbReference type="ARBA" id="ARBA00023064"/>
    </source>
</evidence>
<feature type="active site" description="Proton acceptor" evidence="13">
    <location>
        <position position="179"/>
    </location>
</feature>
<feature type="binding site" description="in other chain" evidence="14">
    <location>
        <position position="187"/>
    </location>
    <ligand>
        <name>substrate</name>
        <note>ligand shared between dimeric partners</note>
    </ligand>
</feature>
<dbReference type="InterPro" id="IPR013328">
    <property type="entry name" value="6PGD_dom2"/>
</dbReference>
<feature type="domain" description="6-phosphogluconate dehydrogenase C-terminal" evidence="16">
    <location>
        <begin position="175"/>
        <end position="462"/>
    </location>
</feature>